<reference evidence="2" key="1">
    <citation type="submission" date="2021-11" db="EMBL/GenBank/DDBJ databases">
        <title>Complete genome sequence of Atopobiaceae bacterium TOC12.</title>
        <authorList>
            <person name="Morinaga K."/>
            <person name="Kusada H."/>
            <person name="Tamaki H."/>
        </authorList>
    </citation>
    <scope>NUCLEOTIDE SEQUENCE</scope>
    <source>
        <strain evidence="2">TOC12</strain>
    </source>
</reference>
<sequence>MFRHAVSTYFDRNQAVLDGTMSTLQLALWTLGMNILGYAMMAALWIFSR</sequence>
<keyword evidence="1" id="KW-1133">Transmembrane helix</keyword>
<organism evidence="2 3">
    <name type="scientific">Leptogranulimonas caecicola</name>
    <dbReference type="NCBI Taxonomy" id="2894156"/>
    <lineage>
        <taxon>Bacteria</taxon>
        <taxon>Bacillati</taxon>
        <taxon>Actinomycetota</taxon>
        <taxon>Coriobacteriia</taxon>
        <taxon>Coriobacteriales</taxon>
        <taxon>Kribbibacteriaceae</taxon>
        <taxon>Leptogranulimonas</taxon>
    </lineage>
</organism>
<name>A0AAU9CV33_9ACTN</name>
<dbReference type="AlphaFoldDB" id="A0AAU9CV33"/>
<evidence type="ECO:0000256" key="1">
    <source>
        <dbReference type="SAM" id="Phobius"/>
    </source>
</evidence>
<evidence type="ECO:0000313" key="3">
    <source>
        <dbReference type="Proteomes" id="UP001431186"/>
    </source>
</evidence>
<dbReference type="EMBL" id="AP025285">
    <property type="protein sequence ID" value="BDC90418.1"/>
    <property type="molecule type" value="Genomic_DNA"/>
</dbReference>
<keyword evidence="3" id="KW-1185">Reference proteome</keyword>
<keyword evidence="1" id="KW-0812">Transmembrane</keyword>
<evidence type="ECO:0000313" key="2">
    <source>
        <dbReference type="EMBL" id="BDC90418.1"/>
    </source>
</evidence>
<keyword evidence="1" id="KW-0472">Membrane</keyword>
<dbReference type="Proteomes" id="UP001431186">
    <property type="component" value="Chromosome"/>
</dbReference>
<proteinExistence type="predicted"/>
<feature type="transmembrane region" description="Helical" evidence="1">
    <location>
        <begin position="26"/>
        <end position="47"/>
    </location>
</feature>
<dbReference type="KEGG" id="lcal:ATTO_02900"/>
<gene>
    <name evidence="2" type="ORF">ATTO_02900</name>
</gene>
<accession>A0AAU9CV33</accession>
<dbReference type="RefSeq" id="WP_167604283.1">
    <property type="nucleotide sequence ID" value="NZ_AP025285.1"/>
</dbReference>
<protein>
    <submittedName>
        <fullName evidence="2">Uncharacterized protein</fullName>
    </submittedName>
</protein>